<dbReference type="PRINTS" id="PR00455">
    <property type="entry name" value="HTHTETR"/>
</dbReference>
<dbReference type="InterPro" id="IPR050109">
    <property type="entry name" value="HTH-type_TetR-like_transc_reg"/>
</dbReference>
<keyword evidence="2 4" id="KW-0238">DNA-binding</keyword>
<keyword evidence="3" id="KW-0804">Transcription</keyword>
<dbReference type="Gene3D" id="1.10.357.10">
    <property type="entry name" value="Tetracycline Repressor, domain 2"/>
    <property type="match status" value="2"/>
</dbReference>
<evidence type="ECO:0000256" key="2">
    <source>
        <dbReference type="ARBA" id="ARBA00023125"/>
    </source>
</evidence>
<feature type="domain" description="HTH tetR-type" evidence="6">
    <location>
        <begin position="24"/>
        <end position="84"/>
    </location>
</feature>
<dbReference type="InterPro" id="IPR001647">
    <property type="entry name" value="HTH_TetR"/>
</dbReference>
<dbReference type="PROSITE" id="PS50977">
    <property type="entry name" value="HTH_TETR_2"/>
    <property type="match status" value="1"/>
</dbReference>
<dbReference type="PANTHER" id="PTHR30055:SF234">
    <property type="entry name" value="HTH-TYPE TRANSCRIPTIONAL REGULATOR BETI"/>
    <property type="match status" value="1"/>
</dbReference>
<gene>
    <name evidence="7" type="ORF">B7C42_07275</name>
</gene>
<dbReference type="InterPro" id="IPR036271">
    <property type="entry name" value="Tet_transcr_reg_TetR-rel_C_sf"/>
</dbReference>
<evidence type="ECO:0000313" key="7">
    <source>
        <dbReference type="EMBL" id="OXR40590.1"/>
    </source>
</evidence>
<keyword evidence="1" id="KW-0805">Transcription regulation</keyword>
<evidence type="ECO:0000256" key="5">
    <source>
        <dbReference type="SAM" id="MobiDB-lite"/>
    </source>
</evidence>
<dbReference type="EMBL" id="NGAF01000029">
    <property type="protein sequence ID" value="OXR40590.1"/>
    <property type="molecule type" value="Genomic_DNA"/>
</dbReference>
<feature type="DNA-binding region" description="H-T-H motif" evidence="4">
    <location>
        <begin position="47"/>
        <end position="66"/>
    </location>
</feature>
<comment type="caution">
    <text evidence="7">The sequence shown here is derived from an EMBL/GenBank/DDBJ whole genome shotgun (WGS) entry which is preliminary data.</text>
</comment>
<evidence type="ECO:0000256" key="3">
    <source>
        <dbReference type="ARBA" id="ARBA00023163"/>
    </source>
</evidence>
<dbReference type="SUPFAM" id="SSF46689">
    <property type="entry name" value="Homeodomain-like"/>
    <property type="match status" value="1"/>
</dbReference>
<evidence type="ECO:0000256" key="4">
    <source>
        <dbReference type="PROSITE-ProRule" id="PRU00335"/>
    </source>
</evidence>
<dbReference type="GO" id="GO:0000976">
    <property type="term" value="F:transcription cis-regulatory region binding"/>
    <property type="evidence" value="ECO:0007669"/>
    <property type="project" value="TreeGrafter"/>
</dbReference>
<feature type="region of interest" description="Disordered" evidence="5">
    <location>
        <begin position="1"/>
        <end position="23"/>
    </location>
</feature>
<sequence length="230" mass="24857">MRCVSSTPALSDDEAGQRVDPRRARSRERLLDAATRLLATGGIHAVTVDAVTKASKVAATTLYRNFGNSAGLLAAAFERLLPQVEPPTGTGSLREQLTDLLTRQATLIDHTPIHLTALVWLGLGPTEPTDPVAPIDPIDAGDPGRGDGELHSLRAQVIDRYRQPFDQLLTSPAARAELGELDPTYAITQLVGPLVFTRLTGIHPITPAYCHHLINDFLTAHTPPRPSHQR</sequence>
<evidence type="ECO:0000259" key="6">
    <source>
        <dbReference type="PROSITE" id="PS50977"/>
    </source>
</evidence>
<dbReference type="InterPro" id="IPR009057">
    <property type="entry name" value="Homeodomain-like_sf"/>
</dbReference>
<dbReference type="Proteomes" id="UP000215506">
    <property type="component" value="Unassembled WGS sequence"/>
</dbReference>
<name>A0A231GVD5_9NOCA</name>
<dbReference type="PANTHER" id="PTHR30055">
    <property type="entry name" value="HTH-TYPE TRANSCRIPTIONAL REGULATOR RUTR"/>
    <property type="match status" value="1"/>
</dbReference>
<accession>A0A231GVD5</accession>
<dbReference type="SUPFAM" id="SSF48498">
    <property type="entry name" value="Tetracyclin repressor-like, C-terminal domain"/>
    <property type="match status" value="1"/>
</dbReference>
<dbReference type="GO" id="GO:0003700">
    <property type="term" value="F:DNA-binding transcription factor activity"/>
    <property type="evidence" value="ECO:0007669"/>
    <property type="project" value="TreeGrafter"/>
</dbReference>
<dbReference type="Pfam" id="PF00440">
    <property type="entry name" value="TetR_N"/>
    <property type="match status" value="1"/>
</dbReference>
<reference evidence="7 8" key="1">
    <citation type="submission" date="2017-07" db="EMBL/GenBank/DDBJ databases">
        <title>First draft Genome Sequence of Nocardia cerradoensis isolated from human infection.</title>
        <authorList>
            <person name="Carrasco G."/>
        </authorList>
    </citation>
    <scope>NUCLEOTIDE SEQUENCE [LARGE SCALE GENOMIC DNA]</scope>
    <source>
        <strain evidence="7 8">CNM20130759</strain>
    </source>
</reference>
<evidence type="ECO:0000256" key="1">
    <source>
        <dbReference type="ARBA" id="ARBA00023015"/>
    </source>
</evidence>
<organism evidence="7 8">
    <name type="scientific">Nocardia cerradoensis</name>
    <dbReference type="NCBI Taxonomy" id="85688"/>
    <lineage>
        <taxon>Bacteria</taxon>
        <taxon>Bacillati</taxon>
        <taxon>Actinomycetota</taxon>
        <taxon>Actinomycetes</taxon>
        <taxon>Mycobacteriales</taxon>
        <taxon>Nocardiaceae</taxon>
        <taxon>Nocardia</taxon>
    </lineage>
</organism>
<protein>
    <submittedName>
        <fullName evidence="7">Putative HTH-type transcriptional regulator</fullName>
    </submittedName>
</protein>
<keyword evidence="8" id="KW-1185">Reference proteome</keyword>
<evidence type="ECO:0000313" key="8">
    <source>
        <dbReference type="Proteomes" id="UP000215506"/>
    </source>
</evidence>
<dbReference type="AlphaFoldDB" id="A0A231GVD5"/>
<proteinExistence type="predicted"/>
<dbReference type="RefSeq" id="WP_064909770.1">
    <property type="nucleotide sequence ID" value="NZ_NGAF01000029.1"/>
</dbReference>